<name>A0A087TL16_STEMI</name>
<evidence type="ECO:0000256" key="36">
    <source>
        <dbReference type="PIRSR" id="PIRSR039050-51"/>
    </source>
</evidence>
<keyword evidence="10" id="KW-1017">Isopeptide bond</keyword>
<evidence type="ECO:0000256" key="1">
    <source>
        <dbReference type="ARBA" id="ARBA00001593"/>
    </source>
</evidence>
<comment type="subcellular location">
    <subcellularLocation>
        <location evidence="6">Cell membrane</location>
        <topology evidence="6">Multi-pass membrane protein</topology>
    </subcellularLocation>
    <subcellularLocation>
        <location evidence="3">Cell projection</location>
        <location evidence="3">Cilium</location>
    </subcellularLocation>
    <subcellularLocation>
        <location evidence="4">Cytoplasm</location>
    </subcellularLocation>
    <subcellularLocation>
        <location evidence="5">Golgi apparatus</location>
    </subcellularLocation>
</comment>
<evidence type="ECO:0000256" key="27">
    <source>
        <dbReference type="ARBA" id="ARBA00023211"/>
    </source>
</evidence>
<keyword evidence="11" id="KW-0597">Phosphoprotein</keyword>
<dbReference type="OrthoDB" id="10261550at2759"/>
<evidence type="ECO:0000256" key="9">
    <source>
        <dbReference type="ARBA" id="ARBA00022490"/>
    </source>
</evidence>
<keyword evidence="25 39" id="KW-0472">Membrane</keyword>
<keyword evidence="21" id="KW-0112">Calmodulin-binding</keyword>
<keyword evidence="8" id="KW-1003">Cell membrane</keyword>
<dbReference type="PIRSF" id="PIRSF039050">
    <property type="entry name" value="Ade_cyc"/>
    <property type="match status" value="1"/>
</dbReference>
<comment type="cofactor">
    <cofactor evidence="2">
        <name>Mn(2+)</name>
        <dbReference type="ChEBI" id="CHEBI:29035"/>
    </cofactor>
</comment>
<dbReference type="GO" id="GO:0005886">
    <property type="term" value="C:plasma membrane"/>
    <property type="evidence" value="ECO:0007669"/>
    <property type="project" value="UniProtKB-SubCell"/>
</dbReference>
<keyword evidence="15" id="KW-0552">Olfaction</keyword>
<organism evidence="41 42">
    <name type="scientific">Stegodyphus mimosarum</name>
    <name type="common">African social velvet spider</name>
    <dbReference type="NCBI Taxonomy" id="407821"/>
    <lineage>
        <taxon>Eukaryota</taxon>
        <taxon>Metazoa</taxon>
        <taxon>Ecdysozoa</taxon>
        <taxon>Arthropoda</taxon>
        <taxon>Chelicerata</taxon>
        <taxon>Arachnida</taxon>
        <taxon>Araneae</taxon>
        <taxon>Araneomorphae</taxon>
        <taxon>Entelegynae</taxon>
        <taxon>Eresoidea</taxon>
        <taxon>Eresidae</taxon>
        <taxon>Stegodyphus</taxon>
    </lineage>
</organism>
<dbReference type="GO" id="GO:0004016">
    <property type="term" value="F:adenylate cyclase activity"/>
    <property type="evidence" value="ECO:0007669"/>
    <property type="project" value="UniProtKB-EC"/>
</dbReference>
<dbReference type="GO" id="GO:0006171">
    <property type="term" value="P:cAMP biosynthetic process"/>
    <property type="evidence" value="ECO:0007669"/>
    <property type="project" value="UniProtKB-KW"/>
</dbReference>
<dbReference type="GO" id="GO:0007189">
    <property type="term" value="P:adenylate cyclase-activating G protein-coupled receptor signaling pathway"/>
    <property type="evidence" value="ECO:0007669"/>
    <property type="project" value="TreeGrafter"/>
</dbReference>
<keyword evidence="12" id="KW-0716">Sensory transduction</keyword>
<evidence type="ECO:0000256" key="28">
    <source>
        <dbReference type="ARBA" id="ARBA00023239"/>
    </source>
</evidence>
<evidence type="ECO:0000256" key="3">
    <source>
        <dbReference type="ARBA" id="ARBA00004138"/>
    </source>
</evidence>
<dbReference type="PROSITE" id="PS50125">
    <property type="entry name" value="GUANYLATE_CYCLASE_2"/>
    <property type="match status" value="2"/>
</dbReference>
<dbReference type="InterPro" id="IPR032628">
    <property type="entry name" value="AC_N"/>
</dbReference>
<evidence type="ECO:0000256" key="4">
    <source>
        <dbReference type="ARBA" id="ARBA00004496"/>
    </source>
</evidence>
<keyword evidence="17 35" id="KW-0547">Nucleotide-binding</keyword>
<evidence type="ECO:0000256" key="33">
    <source>
        <dbReference type="ARBA" id="ARBA00081240"/>
    </source>
</evidence>
<sequence length="1108" mass="124998">MKNAETNHNSTNKMKSALNEDELDMRETRKHGSGGEEGVSFLSRGETELKIDRSGLQRYLPQCLQFAFAEKSAEGLYREYYRIEKRRNTKTLLLVLCLVDIFLLVTYAAAYRIRAPEFLSGQVIFLAAALLILIVTFIIVRCFSSKLPSKLWDSIPFVAWFIQLGHLVCDMWLYSVPRMPGDSVAWALLYTYMVYLLLPLRLSVCLILSIVMAFVHLLLVGVLPKPIDFTENQLGANVLLFVCANLLGTLSYFFLERRQRRAFLETRQSLEAKLVLEEESQEQELLLLSVLPAHVAADIRNDLGEVVTGQFKKIYMKRHENVSILFADIVGFTAISSTCTAPELVKILNELFARFDKLSEKYHQLRIKILGDCYYCISGAPEERPDHAVLCVHMGLSMVDAIKSVREKTNSGVDMRVGVHTGAILAGVMGQRQWQFDVYSRDVVLANKMESSGMPGRVHISEKTLSFLNGEFEVTAGDGMSREEALRSAGLETYFIVRVLKPYPMGTLDEKTEQNGRGGKDESEIQNNFDDDLENQDETSKLTGEGEKNFLEDYKARLHEELLGRDTKGHIREHANILTLFFKNPVLEKEFRKIKDTVSVVSLSGLPLILFFCTAAYFLVMSGSIVAAVCLPAGVLLLSAIATICIVPVGLKTGPPMLLRACNKILERPCLRFTIIFIMVIIWCVVHILSTIYSNHWPKSVEPIVAHTLVERFYQNASSTRNATFPARYHQHNQDPTRTHNFPQYLTYFAVLELIGLTVLTHLSHLAKFCLTVMIAVIQGYINTLIVRESLDYYDQRTYGVSDTNVVHSVTLTVIVVIVAICLILINRQLEITSRRLFLWQKDVEAQREKVADMRVKNEALVYNILPPHVAKHFLGQRKKDEELYSKSYEAVGVLFAAMPNFSDFYTEDSVNNQGLECLRFLNEVISDYDALLDQERFKAIIKIKTIGSTYMAASGLTDDNFDPNAPVKVKWAHLAQLTEFALTLKETLANINKESFNNFLLRMGINQGPITAGVIGARKPHYDMWGNTVNVASRMESTGKAGCIQVVEETARILEEFDYVFEQRGMVAVKGKGNLMTYYLLGRKSDLKNSPVKSNLDDKPAVATSSS</sequence>
<dbReference type="PANTHER" id="PTHR45627">
    <property type="entry name" value="ADENYLATE CYCLASE TYPE 1"/>
    <property type="match status" value="1"/>
</dbReference>
<feature type="non-terminal residue" evidence="41">
    <location>
        <position position="1108"/>
    </location>
</feature>
<feature type="binding site" evidence="35">
    <location>
        <position position="945"/>
    </location>
    <ligand>
        <name>ATP</name>
        <dbReference type="ChEBI" id="CHEBI:30616"/>
    </ligand>
</feature>
<comment type="cofactor">
    <cofactor evidence="36">
        <name>Mg(2+)</name>
        <dbReference type="ChEBI" id="CHEBI:18420"/>
    </cofactor>
    <cofactor evidence="36">
        <name>Mn(2+)</name>
        <dbReference type="ChEBI" id="CHEBI:29035"/>
    </cofactor>
    <text evidence="36">Binds 2 magnesium ions per subunit. Is also active with manganese (in vitro).</text>
</comment>
<dbReference type="GO" id="GO:0005929">
    <property type="term" value="C:cilium"/>
    <property type="evidence" value="ECO:0007669"/>
    <property type="project" value="UniProtKB-SubCell"/>
</dbReference>
<feature type="binding site" evidence="35">
    <location>
        <begin position="328"/>
        <end position="333"/>
    </location>
    <ligand>
        <name>ATP</name>
        <dbReference type="ChEBI" id="CHEBI:30616"/>
    </ligand>
</feature>
<keyword evidence="13 39" id="KW-0812">Transmembrane</keyword>
<keyword evidence="16" id="KW-0677">Repeat</keyword>
<feature type="binding site" evidence="36">
    <location>
        <position position="328"/>
    </location>
    <ligand>
        <name>Mg(2+)</name>
        <dbReference type="ChEBI" id="CHEBI:18420"/>
        <label>2</label>
        <note>catalytic</note>
    </ligand>
</feature>
<evidence type="ECO:0000313" key="42">
    <source>
        <dbReference type="Proteomes" id="UP000054359"/>
    </source>
</evidence>
<dbReference type="InterPro" id="IPR018297">
    <property type="entry name" value="A/G_cyclase_CS"/>
</dbReference>
<keyword evidence="24" id="KW-0333">Golgi apparatus</keyword>
<evidence type="ECO:0000256" key="10">
    <source>
        <dbReference type="ARBA" id="ARBA00022499"/>
    </source>
</evidence>
<evidence type="ECO:0000256" key="7">
    <source>
        <dbReference type="ARBA" id="ARBA00012201"/>
    </source>
</evidence>
<evidence type="ECO:0000256" key="37">
    <source>
        <dbReference type="RuleBase" id="RU000405"/>
    </source>
</evidence>
<evidence type="ECO:0000256" key="23">
    <source>
        <dbReference type="ARBA" id="ARBA00022998"/>
    </source>
</evidence>
<feature type="transmembrane region" description="Helical" evidence="39">
    <location>
        <begin position="123"/>
        <end position="143"/>
    </location>
</feature>
<gene>
    <name evidence="41" type="ORF">X975_12682</name>
</gene>
<dbReference type="SUPFAM" id="SSF55073">
    <property type="entry name" value="Nucleotide cyclase"/>
    <property type="match status" value="2"/>
</dbReference>
<evidence type="ECO:0000256" key="25">
    <source>
        <dbReference type="ARBA" id="ARBA00023136"/>
    </source>
</evidence>
<dbReference type="InterPro" id="IPR030672">
    <property type="entry name" value="Adcy"/>
</dbReference>
<feature type="binding site" evidence="36">
    <location>
        <position position="328"/>
    </location>
    <ligand>
        <name>Mg(2+)</name>
        <dbReference type="ChEBI" id="CHEBI:18420"/>
        <label>1</label>
        <note>catalytic</note>
    </ligand>
</feature>
<evidence type="ECO:0000256" key="22">
    <source>
        <dbReference type="ARBA" id="ARBA00022989"/>
    </source>
</evidence>
<evidence type="ECO:0000256" key="26">
    <source>
        <dbReference type="ARBA" id="ARBA00023180"/>
    </source>
</evidence>
<dbReference type="EC" id="4.6.1.1" evidence="7"/>
<dbReference type="Gene3D" id="3.30.70.1230">
    <property type="entry name" value="Nucleotide cyclase"/>
    <property type="match status" value="2"/>
</dbReference>
<evidence type="ECO:0000256" key="12">
    <source>
        <dbReference type="ARBA" id="ARBA00022606"/>
    </source>
</evidence>
<evidence type="ECO:0000256" key="20">
    <source>
        <dbReference type="ARBA" id="ARBA00022843"/>
    </source>
</evidence>
<feature type="binding site" evidence="35">
    <location>
        <begin position="1024"/>
        <end position="1026"/>
    </location>
    <ligand>
        <name>ATP</name>
        <dbReference type="ChEBI" id="CHEBI:30616"/>
    </ligand>
</feature>
<feature type="transmembrane region" description="Helical" evidence="39">
    <location>
        <begin position="205"/>
        <end position="223"/>
    </location>
</feature>
<dbReference type="SMART" id="SM00044">
    <property type="entry name" value="CYCc"/>
    <property type="match status" value="2"/>
</dbReference>
<feature type="domain" description="Guanylate cyclase" evidence="40">
    <location>
        <begin position="323"/>
        <end position="450"/>
    </location>
</feature>
<keyword evidence="26" id="KW-0325">Glycoprotein</keyword>
<keyword evidence="14 36" id="KW-0479">Metal-binding</keyword>
<evidence type="ECO:0000256" key="2">
    <source>
        <dbReference type="ARBA" id="ARBA00001936"/>
    </source>
</evidence>
<evidence type="ECO:0000256" key="34">
    <source>
        <dbReference type="ARBA" id="ARBA00081425"/>
    </source>
</evidence>
<evidence type="ECO:0000256" key="32">
    <source>
        <dbReference type="ARBA" id="ARBA00079044"/>
    </source>
</evidence>
<protein>
    <recommendedName>
        <fullName evidence="30">Adenylate cyclase type 3</fullName>
        <ecNumber evidence="7">4.6.1.1</ecNumber>
    </recommendedName>
    <alternativeName>
        <fullName evidence="34">ATP pyrophosphate-lyase 3</fullName>
    </alternativeName>
    <alternativeName>
        <fullName evidence="32">Adenylate cyclase type III</fullName>
    </alternativeName>
    <alternativeName>
        <fullName evidence="31">Adenylate cyclase, olfactive type</fullName>
    </alternativeName>
    <alternativeName>
        <fullName evidence="33">Adenylyl cyclase 3</fullName>
    </alternativeName>
</protein>
<dbReference type="OMA" id="FNVLRMR"/>
<evidence type="ECO:0000256" key="19">
    <source>
        <dbReference type="ARBA" id="ARBA00022842"/>
    </source>
</evidence>
<dbReference type="PROSITE" id="PS00452">
    <property type="entry name" value="GUANYLATE_CYCLASE_1"/>
    <property type="match status" value="1"/>
</dbReference>
<dbReference type="PANTHER" id="PTHR45627:SF30">
    <property type="entry name" value="ADENYLATE CYCLASE TYPE 3"/>
    <property type="match status" value="1"/>
</dbReference>
<evidence type="ECO:0000256" key="8">
    <source>
        <dbReference type="ARBA" id="ARBA00022475"/>
    </source>
</evidence>
<dbReference type="GO" id="GO:0007608">
    <property type="term" value="P:sensory perception of smell"/>
    <property type="evidence" value="ECO:0007669"/>
    <property type="project" value="UniProtKB-KW"/>
</dbReference>
<keyword evidence="42" id="KW-1185">Reference proteome</keyword>
<dbReference type="EMBL" id="KK115717">
    <property type="protein sequence ID" value="KFM65805.1"/>
    <property type="molecule type" value="Genomic_DNA"/>
</dbReference>
<evidence type="ECO:0000256" key="5">
    <source>
        <dbReference type="ARBA" id="ARBA00004555"/>
    </source>
</evidence>
<dbReference type="STRING" id="407821.A0A087TL16"/>
<comment type="catalytic activity">
    <reaction evidence="1">
        <text>ATP = 3',5'-cyclic AMP + diphosphate</text>
        <dbReference type="Rhea" id="RHEA:15389"/>
        <dbReference type="ChEBI" id="CHEBI:30616"/>
        <dbReference type="ChEBI" id="CHEBI:33019"/>
        <dbReference type="ChEBI" id="CHEBI:58165"/>
        <dbReference type="EC" id="4.6.1.1"/>
    </reaction>
</comment>
<feature type="binding site" evidence="35">
    <location>
        <begin position="1031"/>
        <end position="1035"/>
    </location>
    <ligand>
        <name>ATP</name>
        <dbReference type="ChEBI" id="CHEBI:30616"/>
    </ligand>
</feature>
<evidence type="ECO:0000256" key="30">
    <source>
        <dbReference type="ARBA" id="ARBA00070497"/>
    </source>
</evidence>
<keyword evidence="27 36" id="KW-0464">Manganese</keyword>
<feature type="transmembrane region" description="Helical" evidence="39">
    <location>
        <begin position="92"/>
        <end position="111"/>
    </location>
</feature>
<dbReference type="FunFam" id="3.30.70.1230:FF:000009">
    <property type="entry name" value="Adenylate cyclase"/>
    <property type="match status" value="1"/>
</dbReference>
<dbReference type="AlphaFoldDB" id="A0A087TL16"/>
<keyword evidence="28 37" id="KW-0456">Lyase</keyword>
<evidence type="ECO:0000256" key="18">
    <source>
        <dbReference type="ARBA" id="ARBA00022840"/>
    </source>
</evidence>
<keyword evidence="9" id="KW-0963">Cytoplasm</keyword>
<feature type="binding site" evidence="36">
    <location>
        <position position="372"/>
    </location>
    <ligand>
        <name>Mg(2+)</name>
        <dbReference type="ChEBI" id="CHEBI:18420"/>
        <label>2</label>
        <note>catalytic</note>
    </ligand>
</feature>
<feature type="binding site" evidence="35">
    <location>
        <position position="1071"/>
    </location>
    <ligand>
        <name>ATP</name>
        <dbReference type="ChEBI" id="CHEBI:30616"/>
    </ligand>
</feature>
<dbReference type="FunFam" id="3.30.70.1230:FF:000006">
    <property type="entry name" value="Adenylate cyclase"/>
    <property type="match status" value="1"/>
</dbReference>
<evidence type="ECO:0000256" key="35">
    <source>
        <dbReference type="PIRSR" id="PIRSR039050-50"/>
    </source>
</evidence>
<reference evidence="41 42" key="1">
    <citation type="submission" date="2013-11" db="EMBL/GenBank/DDBJ databases">
        <title>Genome sequencing of Stegodyphus mimosarum.</title>
        <authorList>
            <person name="Bechsgaard J."/>
        </authorList>
    </citation>
    <scope>NUCLEOTIDE SEQUENCE [LARGE SCALE GENOMIC DNA]</scope>
</reference>
<feature type="compositionally biased region" description="Polar residues" evidence="38">
    <location>
        <begin position="1"/>
        <end position="14"/>
    </location>
</feature>
<evidence type="ECO:0000256" key="24">
    <source>
        <dbReference type="ARBA" id="ARBA00023034"/>
    </source>
</evidence>
<keyword evidence="18 35" id="KW-0067">ATP-binding</keyword>
<feature type="transmembrane region" description="Helical" evidence="39">
    <location>
        <begin position="625"/>
        <end position="649"/>
    </location>
</feature>
<evidence type="ECO:0000313" key="41">
    <source>
        <dbReference type="EMBL" id="KFM65805.1"/>
    </source>
</evidence>
<keyword evidence="23" id="KW-0115">cAMP biosynthesis</keyword>
<feature type="transmembrane region" description="Helical" evidence="39">
    <location>
        <begin position="806"/>
        <end position="826"/>
    </location>
</feature>
<feature type="compositionally biased region" description="Basic and acidic residues" evidence="38">
    <location>
        <begin position="508"/>
        <end position="523"/>
    </location>
</feature>
<keyword evidence="29" id="KW-0966">Cell projection</keyword>
<evidence type="ECO:0000256" key="16">
    <source>
        <dbReference type="ARBA" id="ARBA00022737"/>
    </source>
</evidence>
<evidence type="ECO:0000259" key="40">
    <source>
        <dbReference type="PROSITE" id="PS50125"/>
    </source>
</evidence>
<evidence type="ECO:0000256" key="6">
    <source>
        <dbReference type="ARBA" id="ARBA00004651"/>
    </source>
</evidence>
<dbReference type="CDD" id="cd07302">
    <property type="entry name" value="CHD"/>
    <property type="match status" value="2"/>
</dbReference>
<evidence type="ECO:0000256" key="14">
    <source>
        <dbReference type="ARBA" id="ARBA00022723"/>
    </source>
</evidence>
<dbReference type="GO" id="GO:0035556">
    <property type="term" value="P:intracellular signal transduction"/>
    <property type="evidence" value="ECO:0007669"/>
    <property type="project" value="InterPro"/>
</dbReference>
<evidence type="ECO:0000256" key="15">
    <source>
        <dbReference type="ARBA" id="ARBA00022725"/>
    </source>
</evidence>
<dbReference type="GO" id="GO:0005516">
    <property type="term" value="F:calmodulin binding"/>
    <property type="evidence" value="ECO:0007669"/>
    <property type="project" value="UniProtKB-KW"/>
</dbReference>
<feature type="transmembrane region" description="Helical" evidence="39">
    <location>
        <begin position="235"/>
        <end position="255"/>
    </location>
</feature>
<evidence type="ECO:0000256" key="38">
    <source>
        <dbReference type="SAM" id="MobiDB-lite"/>
    </source>
</evidence>
<feature type="binding site" evidence="36">
    <location>
        <position position="329"/>
    </location>
    <ligand>
        <name>Mg(2+)</name>
        <dbReference type="ChEBI" id="CHEBI:18420"/>
        <label>2</label>
        <note>catalytic</note>
    </ligand>
</feature>
<dbReference type="GO" id="GO:0005794">
    <property type="term" value="C:Golgi apparatus"/>
    <property type="evidence" value="ECO:0007669"/>
    <property type="project" value="UniProtKB-SubCell"/>
</dbReference>
<keyword evidence="22 39" id="KW-1133">Transmembrane helix</keyword>
<keyword evidence="20" id="KW-0832">Ubl conjugation</keyword>
<feature type="binding site" evidence="35">
    <location>
        <begin position="370"/>
        <end position="372"/>
    </location>
    <ligand>
        <name>ATP</name>
        <dbReference type="ChEBI" id="CHEBI:30616"/>
    </ligand>
</feature>
<accession>A0A087TL16</accession>
<proteinExistence type="inferred from homology"/>
<dbReference type="GO" id="GO:0046872">
    <property type="term" value="F:metal ion binding"/>
    <property type="evidence" value="ECO:0007669"/>
    <property type="project" value="UniProtKB-KW"/>
</dbReference>
<feature type="transmembrane region" description="Helical" evidence="39">
    <location>
        <begin position="598"/>
        <end position="619"/>
    </location>
</feature>
<dbReference type="Pfam" id="PF00211">
    <property type="entry name" value="Guanylate_cyc"/>
    <property type="match status" value="2"/>
</dbReference>
<dbReference type="InterPro" id="IPR001054">
    <property type="entry name" value="A/G_cyclase"/>
</dbReference>
<evidence type="ECO:0000256" key="31">
    <source>
        <dbReference type="ARBA" id="ARBA00077582"/>
    </source>
</evidence>
<feature type="region of interest" description="Disordered" evidence="38">
    <location>
        <begin position="507"/>
        <end position="544"/>
    </location>
</feature>
<keyword evidence="19 36" id="KW-0460">Magnesium</keyword>
<feature type="binding site" evidence="35">
    <location>
        <position position="416"/>
    </location>
    <ligand>
        <name>ATP</name>
        <dbReference type="ChEBI" id="CHEBI:30616"/>
    </ligand>
</feature>
<feature type="region of interest" description="Disordered" evidence="38">
    <location>
        <begin position="1"/>
        <end position="20"/>
    </location>
</feature>
<feature type="binding site" evidence="36">
    <location>
        <position position="372"/>
    </location>
    <ligand>
        <name>Mg(2+)</name>
        <dbReference type="ChEBI" id="CHEBI:18420"/>
        <label>1</label>
        <note>catalytic</note>
    </ligand>
</feature>
<evidence type="ECO:0000256" key="17">
    <source>
        <dbReference type="ARBA" id="ARBA00022741"/>
    </source>
</evidence>
<evidence type="ECO:0000256" key="29">
    <source>
        <dbReference type="ARBA" id="ARBA00023273"/>
    </source>
</evidence>
<feature type="transmembrane region" description="Helical" evidence="39">
    <location>
        <begin position="155"/>
        <end position="174"/>
    </location>
</feature>
<feature type="transmembrane region" description="Helical" evidence="39">
    <location>
        <begin position="745"/>
        <end position="762"/>
    </location>
</feature>
<dbReference type="InterPro" id="IPR029787">
    <property type="entry name" value="Nucleotide_cyclase"/>
</dbReference>
<evidence type="ECO:0000256" key="11">
    <source>
        <dbReference type="ARBA" id="ARBA00022553"/>
    </source>
</evidence>
<evidence type="ECO:0000256" key="21">
    <source>
        <dbReference type="ARBA" id="ARBA00022860"/>
    </source>
</evidence>
<feature type="transmembrane region" description="Helical" evidence="39">
    <location>
        <begin position="180"/>
        <end position="198"/>
    </location>
</feature>
<dbReference type="Pfam" id="PF16214">
    <property type="entry name" value="AC_N"/>
    <property type="match status" value="1"/>
</dbReference>
<dbReference type="GO" id="GO:0005524">
    <property type="term" value="F:ATP binding"/>
    <property type="evidence" value="ECO:0007669"/>
    <property type="project" value="UniProtKB-KW"/>
</dbReference>
<dbReference type="Proteomes" id="UP000054359">
    <property type="component" value="Unassembled WGS sequence"/>
</dbReference>
<evidence type="ECO:0000256" key="39">
    <source>
        <dbReference type="SAM" id="Phobius"/>
    </source>
</evidence>
<comment type="similarity">
    <text evidence="37">Belongs to the adenylyl cyclase class-4/guanylyl cyclase family.</text>
</comment>
<feature type="domain" description="Guanylate cyclase" evidence="40">
    <location>
        <begin position="893"/>
        <end position="1037"/>
    </location>
</feature>
<evidence type="ECO:0000256" key="13">
    <source>
        <dbReference type="ARBA" id="ARBA00022692"/>
    </source>
</evidence>
<feature type="transmembrane region" description="Helical" evidence="39">
    <location>
        <begin position="670"/>
        <end position="693"/>
    </location>
</feature>